<dbReference type="InterPro" id="IPR006222">
    <property type="entry name" value="GCVT_N"/>
</dbReference>
<dbReference type="Gene3D" id="3.30.70.1400">
    <property type="entry name" value="Aminomethyltransferase beta-barrel domains"/>
    <property type="match status" value="1"/>
</dbReference>
<reference evidence="10 11" key="1">
    <citation type="journal article" date="2011" name="J. Bacteriol.">
        <title>Complete genome sequence of Metallosphaera cuprina, a metal sulfide-oxidizing archaeon from a hot spring.</title>
        <authorList>
            <person name="Liu L.J."/>
            <person name="You X.Y."/>
            <person name="Zheng H."/>
            <person name="Wang S."/>
            <person name="Jiang C.Y."/>
            <person name="Liu S.J."/>
        </authorList>
    </citation>
    <scope>NUCLEOTIDE SEQUENCE [LARGE SCALE GENOMIC DNA]</scope>
    <source>
        <strain evidence="10 11">Ar-4</strain>
    </source>
</reference>
<proteinExistence type="inferred from homology"/>
<dbReference type="GO" id="GO:0008168">
    <property type="term" value="F:methyltransferase activity"/>
    <property type="evidence" value="ECO:0007669"/>
    <property type="project" value="UniProtKB-KW"/>
</dbReference>
<evidence type="ECO:0000256" key="3">
    <source>
        <dbReference type="ARBA" id="ARBA00022576"/>
    </source>
</evidence>
<dbReference type="GO" id="GO:0005960">
    <property type="term" value="C:glycine cleavage complex"/>
    <property type="evidence" value="ECO:0007669"/>
    <property type="project" value="InterPro"/>
</dbReference>
<dbReference type="NCBIfam" id="TIGR00528">
    <property type="entry name" value="gcvT"/>
    <property type="match status" value="1"/>
</dbReference>
<dbReference type="eggNOG" id="arCOG00756">
    <property type="taxonomic scope" value="Archaea"/>
</dbReference>
<dbReference type="RefSeq" id="WP_013737170.1">
    <property type="nucleotide sequence ID" value="NC_015435.1"/>
</dbReference>
<dbReference type="InterPro" id="IPR028896">
    <property type="entry name" value="GcvT/YgfZ/DmdA"/>
</dbReference>
<gene>
    <name evidence="10" type="ordered locus">Mcup_0565</name>
</gene>
<keyword evidence="11" id="KW-1185">Reference proteome</keyword>
<evidence type="ECO:0000313" key="11">
    <source>
        <dbReference type="Proteomes" id="UP000007812"/>
    </source>
</evidence>
<dbReference type="PANTHER" id="PTHR43757">
    <property type="entry name" value="AMINOMETHYLTRANSFERASE"/>
    <property type="match status" value="1"/>
</dbReference>
<dbReference type="InterPro" id="IPR029043">
    <property type="entry name" value="GcvT/YgfZ_C"/>
</dbReference>
<accession>F4G0Q3</accession>
<dbReference type="InterPro" id="IPR013977">
    <property type="entry name" value="GcvT_C"/>
</dbReference>
<comment type="similarity">
    <text evidence="1">Belongs to the GcvT family.</text>
</comment>
<dbReference type="Gene3D" id="4.10.1250.10">
    <property type="entry name" value="Aminomethyltransferase fragment"/>
    <property type="match status" value="1"/>
</dbReference>
<dbReference type="GeneID" id="10492758"/>
<dbReference type="SUPFAM" id="SSF101790">
    <property type="entry name" value="Aminomethyltransferase beta-barrel domain"/>
    <property type="match status" value="1"/>
</dbReference>
<sequence>MFCTPLLKLEESLGANAGEFAGWKMPMTYSSYQEEHMAVRTGAAFFDLSHMGRLRIRGKIQEVENLIAKKVSDAPDGTMIGPTAFLNDRAGFVDDVMLYKISESEFLLVTNAINREKVISWIRKNSSLDVEDLTFDLVMIALQGRRVWDSVEKPDLAPLQFKLNAKFQGQEVFLLSRSGWTGEDGIEVWSKPETGQLILERLASRGIKGAGLVARDSLRQEMGFVLYGEDIDENVNPIEARYWVYSLEKEFIGRPALIETLRTGVDRLRVGLKLPKNQRVIPRNGSKIMIEDVEVGNVTSSTFSPYLSRTIGMGYLSSRHFILGSNVQVEVRGKSYTVKLSDFPLIK</sequence>
<dbReference type="STRING" id="1006006.Mcup_0565"/>
<dbReference type="Pfam" id="PF01571">
    <property type="entry name" value="GCV_T"/>
    <property type="match status" value="1"/>
</dbReference>
<dbReference type="PANTHER" id="PTHR43757:SF2">
    <property type="entry name" value="AMINOMETHYLTRANSFERASE, MITOCHONDRIAL"/>
    <property type="match status" value="1"/>
</dbReference>
<dbReference type="OrthoDB" id="2001at2157"/>
<organism evidence="10 11">
    <name type="scientific">Metallosphaera cuprina (strain Ar-4)</name>
    <dbReference type="NCBI Taxonomy" id="1006006"/>
    <lineage>
        <taxon>Archaea</taxon>
        <taxon>Thermoproteota</taxon>
        <taxon>Thermoprotei</taxon>
        <taxon>Sulfolobales</taxon>
        <taxon>Sulfolobaceae</taxon>
        <taxon>Metallosphaera</taxon>
    </lineage>
</organism>
<evidence type="ECO:0000313" key="10">
    <source>
        <dbReference type="EMBL" id="AEB94672.1"/>
    </source>
</evidence>
<dbReference type="AlphaFoldDB" id="F4G0Q3"/>
<evidence type="ECO:0000256" key="7">
    <source>
        <dbReference type="PIRSR" id="PIRSR006487-1"/>
    </source>
</evidence>
<dbReference type="InterPro" id="IPR006223">
    <property type="entry name" value="GcvT"/>
</dbReference>
<evidence type="ECO:0000259" key="9">
    <source>
        <dbReference type="Pfam" id="PF08669"/>
    </source>
</evidence>
<protein>
    <recommendedName>
        <fullName evidence="2">aminomethyltransferase</fullName>
        <ecNumber evidence="2">2.1.2.10</ecNumber>
    </recommendedName>
    <alternativeName>
        <fullName evidence="5">Glycine cleavage system T protein</fullName>
    </alternativeName>
</protein>
<dbReference type="EC" id="2.1.2.10" evidence="2"/>
<dbReference type="PATRIC" id="fig|1006006.8.peg.566"/>
<dbReference type="Gene3D" id="2.40.30.110">
    <property type="entry name" value="Aminomethyltransferase beta-barrel domains"/>
    <property type="match status" value="1"/>
</dbReference>
<dbReference type="SUPFAM" id="SSF103025">
    <property type="entry name" value="Folate-binding domain"/>
    <property type="match status" value="1"/>
</dbReference>
<keyword evidence="4" id="KW-0808">Transferase</keyword>
<evidence type="ECO:0000256" key="4">
    <source>
        <dbReference type="ARBA" id="ARBA00022679"/>
    </source>
</evidence>
<dbReference type="GO" id="GO:0032259">
    <property type="term" value="P:methylation"/>
    <property type="evidence" value="ECO:0007669"/>
    <property type="project" value="UniProtKB-KW"/>
</dbReference>
<comment type="catalytic activity">
    <reaction evidence="6">
        <text>N(6)-[(R)-S(8)-aminomethyldihydrolipoyl]-L-lysyl-[protein] + (6S)-5,6,7,8-tetrahydrofolate = N(6)-[(R)-dihydrolipoyl]-L-lysyl-[protein] + (6R)-5,10-methylene-5,6,7,8-tetrahydrofolate + NH4(+)</text>
        <dbReference type="Rhea" id="RHEA:16945"/>
        <dbReference type="Rhea" id="RHEA-COMP:10475"/>
        <dbReference type="Rhea" id="RHEA-COMP:10492"/>
        <dbReference type="ChEBI" id="CHEBI:15636"/>
        <dbReference type="ChEBI" id="CHEBI:28938"/>
        <dbReference type="ChEBI" id="CHEBI:57453"/>
        <dbReference type="ChEBI" id="CHEBI:83100"/>
        <dbReference type="ChEBI" id="CHEBI:83143"/>
        <dbReference type="EC" id="2.1.2.10"/>
    </reaction>
</comment>
<dbReference type="PIRSF" id="PIRSF006487">
    <property type="entry name" value="GcvT"/>
    <property type="match status" value="1"/>
</dbReference>
<evidence type="ECO:0000259" key="8">
    <source>
        <dbReference type="Pfam" id="PF01571"/>
    </source>
</evidence>
<feature type="domain" description="Aminomethyltransferase C-terminal" evidence="9">
    <location>
        <begin position="268"/>
        <end position="346"/>
    </location>
</feature>
<evidence type="ECO:0000256" key="2">
    <source>
        <dbReference type="ARBA" id="ARBA00012616"/>
    </source>
</evidence>
<dbReference type="HOGENOM" id="CLU_007884_10_2_2"/>
<dbReference type="GO" id="GO:0006546">
    <property type="term" value="P:glycine catabolic process"/>
    <property type="evidence" value="ECO:0007669"/>
    <property type="project" value="InterPro"/>
</dbReference>
<dbReference type="GO" id="GO:0004047">
    <property type="term" value="F:aminomethyltransferase activity"/>
    <property type="evidence" value="ECO:0007669"/>
    <property type="project" value="UniProtKB-EC"/>
</dbReference>
<evidence type="ECO:0000256" key="1">
    <source>
        <dbReference type="ARBA" id="ARBA00008609"/>
    </source>
</evidence>
<dbReference type="InterPro" id="IPR027266">
    <property type="entry name" value="TrmE/GcvT-like"/>
</dbReference>
<dbReference type="Pfam" id="PF08669">
    <property type="entry name" value="GCV_T_C"/>
    <property type="match status" value="1"/>
</dbReference>
<dbReference type="NCBIfam" id="NF001567">
    <property type="entry name" value="PRK00389.1"/>
    <property type="match status" value="1"/>
</dbReference>
<dbReference type="KEGG" id="mcn:Mcup_0565"/>
<evidence type="ECO:0000256" key="6">
    <source>
        <dbReference type="ARBA" id="ARBA00047665"/>
    </source>
</evidence>
<dbReference type="Proteomes" id="UP000007812">
    <property type="component" value="Chromosome"/>
</dbReference>
<keyword evidence="3" id="KW-0032">Aminotransferase</keyword>
<dbReference type="EMBL" id="CP002656">
    <property type="protein sequence ID" value="AEB94672.1"/>
    <property type="molecule type" value="Genomic_DNA"/>
</dbReference>
<evidence type="ECO:0000256" key="5">
    <source>
        <dbReference type="ARBA" id="ARBA00031395"/>
    </source>
</evidence>
<dbReference type="Gene3D" id="3.30.1360.120">
    <property type="entry name" value="Probable tRNA modification gtpase trme, domain 1"/>
    <property type="match status" value="1"/>
</dbReference>
<dbReference type="GO" id="GO:0008483">
    <property type="term" value="F:transaminase activity"/>
    <property type="evidence" value="ECO:0007669"/>
    <property type="project" value="UniProtKB-KW"/>
</dbReference>
<feature type="domain" description="GCVT N-terminal" evidence="8">
    <location>
        <begin position="11"/>
        <end position="241"/>
    </location>
</feature>
<name>F4G0Q3_METCR</name>
<feature type="binding site" evidence="7">
    <location>
        <position position="187"/>
    </location>
    <ligand>
        <name>substrate</name>
    </ligand>
</feature>